<feature type="transmembrane region" description="Helical" evidence="1">
    <location>
        <begin position="46"/>
        <end position="70"/>
    </location>
</feature>
<keyword evidence="3" id="KW-1185">Reference proteome</keyword>
<protein>
    <recommendedName>
        <fullName evidence="4">Transmembrane protein</fullName>
    </recommendedName>
</protein>
<keyword evidence="1" id="KW-0472">Membrane</keyword>
<gene>
    <name evidence="2" type="ORF">H9C73_09385</name>
</gene>
<keyword evidence="1" id="KW-0812">Transmembrane</keyword>
<dbReference type="EMBL" id="JACVEW010000012">
    <property type="protein sequence ID" value="MBP0048950.1"/>
    <property type="molecule type" value="Genomic_DNA"/>
</dbReference>
<dbReference type="RefSeq" id="WP_209287566.1">
    <property type="nucleotide sequence ID" value="NZ_JACVEW010000012.1"/>
</dbReference>
<comment type="caution">
    <text evidence="2">The sequence shown here is derived from an EMBL/GenBank/DDBJ whole genome shotgun (WGS) entry which is preliminary data.</text>
</comment>
<sequence length="94" mass="10880">MRSTILCPIFEPCLYPKSGFTGVEIGIVDGWPVPRFSEYFVFNKCFFVFLVIFGSFFYDFYFVGIFLAGLRSDVKAFRWHRFCPVSLVDESSDG</sequence>
<keyword evidence="1" id="KW-1133">Transmembrane helix</keyword>
<dbReference type="Proteomes" id="UP000810171">
    <property type="component" value="Unassembled WGS sequence"/>
</dbReference>
<proteinExistence type="predicted"/>
<accession>A0ABS3ZB72</accession>
<organism evidence="2 3">
    <name type="scientific">Marinobacterium alkalitolerans</name>
    <dbReference type="NCBI Taxonomy" id="1542925"/>
    <lineage>
        <taxon>Bacteria</taxon>
        <taxon>Pseudomonadati</taxon>
        <taxon>Pseudomonadota</taxon>
        <taxon>Gammaproteobacteria</taxon>
        <taxon>Oceanospirillales</taxon>
        <taxon>Oceanospirillaceae</taxon>
        <taxon>Marinobacterium</taxon>
    </lineage>
</organism>
<evidence type="ECO:0008006" key="4">
    <source>
        <dbReference type="Google" id="ProtNLM"/>
    </source>
</evidence>
<evidence type="ECO:0000313" key="2">
    <source>
        <dbReference type="EMBL" id="MBP0048950.1"/>
    </source>
</evidence>
<reference evidence="2 3" key="1">
    <citation type="submission" date="2020-09" db="EMBL/GenBank/DDBJ databases">
        <authorList>
            <person name="Tanuku N.R.S."/>
        </authorList>
    </citation>
    <scope>NUCLEOTIDE SEQUENCE [LARGE SCALE GENOMIC DNA]</scope>
    <source>
        <strain evidence="2 3">AK62</strain>
    </source>
</reference>
<evidence type="ECO:0000256" key="1">
    <source>
        <dbReference type="SAM" id="Phobius"/>
    </source>
</evidence>
<name>A0ABS3ZB72_9GAMM</name>
<evidence type="ECO:0000313" key="3">
    <source>
        <dbReference type="Proteomes" id="UP000810171"/>
    </source>
</evidence>